<feature type="domain" description="Alanine racemase N-terminal" evidence="1">
    <location>
        <begin position="80"/>
        <end position="272"/>
    </location>
</feature>
<dbReference type="Gene3D" id="3.20.20.10">
    <property type="entry name" value="Alanine racemase"/>
    <property type="match status" value="1"/>
</dbReference>
<dbReference type="InterPro" id="IPR029066">
    <property type="entry name" value="PLP-binding_barrel"/>
</dbReference>
<dbReference type="SUPFAM" id="SSF51419">
    <property type="entry name" value="PLP-binding barrel"/>
    <property type="match status" value="1"/>
</dbReference>
<dbReference type="EMBL" id="SOEZ01000004">
    <property type="protein sequence ID" value="TFB56994.1"/>
    <property type="molecule type" value="Genomic_DNA"/>
</dbReference>
<reference evidence="2 3" key="1">
    <citation type="submission" date="2019-03" db="EMBL/GenBank/DDBJ databases">
        <title>Genomics of glacier-inhabiting Cryobacterium strains.</title>
        <authorList>
            <person name="Liu Q."/>
            <person name="Xin Y.-H."/>
        </authorList>
    </citation>
    <scope>NUCLEOTIDE SEQUENCE [LARGE SCALE GENOMIC DNA]</scope>
    <source>
        <strain evidence="2 3">Sr47</strain>
    </source>
</reference>
<dbReference type="GO" id="GO:0036088">
    <property type="term" value="P:D-serine catabolic process"/>
    <property type="evidence" value="ECO:0007669"/>
    <property type="project" value="TreeGrafter"/>
</dbReference>
<sequence length="452" mass="48176">MSTPRARFPRHCDAFVTRRGAIGGIGACRGRSARRSRVGAVRENDLSSRPDAAPWLTPSRYWPDLTAATSERDAPVVALHLDALRHNAHQLLDRAAGTPIRVATKSIRVRSVIEAVLAVPGFGGVLAYTLAESLWLADTVDDILVGYPTADRSGIERLGRSPELAARVTLMVDSLAQLDFIDSVLPAGSRAPIRVCLELDAAWDVPVFGHVGVRRSPVHTPEEARALAVAIVARPGFLLVGLMGYEAQVAGIRDRPSGQPVRGAVNRFIRRRSIAELAERRGAAVAAVRQVAELEFVNGGGTGSLESTRADASVTELAAGSGLFGGHLFDGYSGFRPAPAAAFALSVVRKATPDTAVLQGGGWIGSGPPNRDRLPLPTWPQGLRFLPLEMAGEVQTPVAGRGAEALSVGDRVWLRHAKSGELSEHVNEFVLVHDGRVVDVLPTYRGEGKAFL</sequence>
<dbReference type="PANTHER" id="PTHR28004:SF2">
    <property type="entry name" value="D-SERINE DEHYDRATASE"/>
    <property type="match status" value="1"/>
</dbReference>
<dbReference type="Proteomes" id="UP000297866">
    <property type="component" value="Unassembled WGS sequence"/>
</dbReference>
<proteinExistence type="predicted"/>
<evidence type="ECO:0000313" key="2">
    <source>
        <dbReference type="EMBL" id="TFB56994.1"/>
    </source>
</evidence>
<evidence type="ECO:0000313" key="3">
    <source>
        <dbReference type="Proteomes" id="UP000297866"/>
    </source>
</evidence>
<dbReference type="AlphaFoldDB" id="A0A4R8UKC5"/>
<dbReference type="InterPro" id="IPR001608">
    <property type="entry name" value="Ala_racemase_N"/>
</dbReference>
<gene>
    <name evidence="2" type="ORF">E3O23_00055</name>
</gene>
<dbReference type="PANTHER" id="PTHR28004">
    <property type="entry name" value="ZGC:162816-RELATED"/>
    <property type="match status" value="1"/>
</dbReference>
<dbReference type="InterPro" id="IPR051466">
    <property type="entry name" value="D-amino_acid_metab_enzyme"/>
</dbReference>
<evidence type="ECO:0000259" key="1">
    <source>
        <dbReference type="Pfam" id="PF01168"/>
    </source>
</evidence>
<organism evidence="2 3">
    <name type="scientific">Cryobacterium tagatosivorans</name>
    <dbReference type="NCBI Taxonomy" id="1259199"/>
    <lineage>
        <taxon>Bacteria</taxon>
        <taxon>Bacillati</taxon>
        <taxon>Actinomycetota</taxon>
        <taxon>Actinomycetes</taxon>
        <taxon>Micrococcales</taxon>
        <taxon>Microbacteriaceae</taxon>
        <taxon>Cryobacterium</taxon>
    </lineage>
</organism>
<dbReference type="GO" id="GO:0008721">
    <property type="term" value="F:D-serine ammonia-lyase activity"/>
    <property type="evidence" value="ECO:0007669"/>
    <property type="project" value="TreeGrafter"/>
</dbReference>
<name>A0A4R8UKC5_9MICO</name>
<accession>A0A4R8UKC5</accession>
<comment type="caution">
    <text evidence="2">The sequence shown here is derived from an EMBL/GenBank/DDBJ whole genome shotgun (WGS) entry which is preliminary data.</text>
</comment>
<keyword evidence="3" id="KW-1185">Reference proteome</keyword>
<protein>
    <submittedName>
        <fullName evidence="2">Amino acid deaminase/aldolase</fullName>
    </submittedName>
</protein>
<dbReference type="Pfam" id="PF01168">
    <property type="entry name" value="Ala_racemase_N"/>
    <property type="match status" value="1"/>
</dbReference>
<dbReference type="OrthoDB" id="2445260at2"/>